<protein>
    <recommendedName>
        <fullName evidence="9">Glycoside hydrolase family 28 protein</fullName>
    </recommendedName>
</protein>
<sequence length="467" mass="50115">MLGRNELCSAAVLSLLLGGLTAAPAAAQATVTFADRVCNVRDYGATGARLIPETAAFQKAIDDCAAKGGGTVEIPRGWWYVGPLTLKSNIRLDVAKYAVVQFATDPALYGTTRHPVSPEGKNADRALINIADATNVAITGEGTLDGQGYVWWEWMREYWRDSEAAKSGEANQRQKVTRPRLLLANNVKNLLLEGVTFANAPSFHVVLNHSEDITVRNTSILAPASSPNTDAIDPGNSRNVLIEGNTISCGDDIVAIKGSGVEPGHPDAAVSNIVIRNNKIFGGHGISIGSGTSGGVKHVLIENNTFEGSFHGLRIKTRRGYGGEVSDIVFRNNTMKDVENVLTISAYFQYAPLDLSAAKTSKGGMLIVDLFYPPENEPAQPYVENQTPDIHDITIDGLTATGAERAGIVIGLPEKEIRAMTMRNVRIEAKTGLIVRNAAIRAETTTISTTNGDPVQRQRHGRFQTGK</sequence>
<dbReference type="Gene3D" id="2.160.20.10">
    <property type="entry name" value="Single-stranded right-handed beta-helix, Pectin lyase-like"/>
    <property type="match status" value="1"/>
</dbReference>
<accession>A0ABN1EA12</accession>
<dbReference type="InterPro" id="IPR011050">
    <property type="entry name" value="Pectin_lyase_fold/virulence"/>
</dbReference>
<keyword evidence="3 4" id="KW-0326">Glycosidase</keyword>
<keyword evidence="6" id="KW-0732">Signal</keyword>
<feature type="region of interest" description="Disordered" evidence="5">
    <location>
        <begin position="445"/>
        <end position="467"/>
    </location>
</feature>
<dbReference type="Pfam" id="PF00295">
    <property type="entry name" value="Glyco_hydro_28"/>
    <property type="match status" value="1"/>
</dbReference>
<gene>
    <name evidence="7" type="ORF">GCM10008942_08380</name>
</gene>
<keyword evidence="2 4" id="KW-0378">Hydrolase</keyword>
<dbReference type="Proteomes" id="UP001499951">
    <property type="component" value="Unassembled WGS sequence"/>
</dbReference>
<dbReference type="InterPro" id="IPR012334">
    <property type="entry name" value="Pectin_lyas_fold"/>
</dbReference>
<proteinExistence type="inferred from homology"/>
<dbReference type="RefSeq" id="WP_166932303.1">
    <property type="nucleotide sequence ID" value="NZ_BAAADD010000002.1"/>
</dbReference>
<dbReference type="EMBL" id="BAAADD010000002">
    <property type="protein sequence ID" value="GAA0562279.1"/>
    <property type="molecule type" value="Genomic_DNA"/>
</dbReference>
<reference evidence="7 8" key="1">
    <citation type="journal article" date="2019" name="Int. J. Syst. Evol. Microbiol.">
        <title>The Global Catalogue of Microorganisms (GCM) 10K type strain sequencing project: providing services to taxonomists for standard genome sequencing and annotation.</title>
        <authorList>
            <consortium name="The Broad Institute Genomics Platform"/>
            <consortium name="The Broad Institute Genome Sequencing Center for Infectious Disease"/>
            <person name="Wu L."/>
            <person name="Ma J."/>
        </authorList>
    </citation>
    <scope>NUCLEOTIDE SEQUENCE [LARGE SCALE GENOMIC DNA]</scope>
    <source>
        <strain evidence="7 8">JCM 15089</strain>
    </source>
</reference>
<evidence type="ECO:0000313" key="8">
    <source>
        <dbReference type="Proteomes" id="UP001499951"/>
    </source>
</evidence>
<evidence type="ECO:0000256" key="2">
    <source>
        <dbReference type="ARBA" id="ARBA00022801"/>
    </source>
</evidence>
<organism evidence="7 8">
    <name type="scientific">Rhizomicrobium electricum</name>
    <dbReference type="NCBI Taxonomy" id="480070"/>
    <lineage>
        <taxon>Bacteria</taxon>
        <taxon>Pseudomonadati</taxon>
        <taxon>Pseudomonadota</taxon>
        <taxon>Alphaproteobacteria</taxon>
        <taxon>Micropepsales</taxon>
        <taxon>Micropepsaceae</taxon>
        <taxon>Rhizomicrobium</taxon>
    </lineage>
</organism>
<dbReference type="PANTHER" id="PTHR31339:SF9">
    <property type="entry name" value="PLASMIN AND FIBRONECTIN-BINDING PROTEIN A"/>
    <property type="match status" value="1"/>
</dbReference>
<name>A0ABN1EA12_9PROT</name>
<evidence type="ECO:0000313" key="7">
    <source>
        <dbReference type="EMBL" id="GAA0562279.1"/>
    </source>
</evidence>
<comment type="caution">
    <text evidence="7">The sequence shown here is derived from an EMBL/GenBank/DDBJ whole genome shotgun (WGS) entry which is preliminary data.</text>
</comment>
<dbReference type="InterPro" id="IPR051801">
    <property type="entry name" value="GH28_Enzymes"/>
</dbReference>
<dbReference type="SMART" id="SM00710">
    <property type="entry name" value="PbH1"/>
    <property type="match status" value="6"/>
</dbReference>
<feature type="compositionally biased region" description="Basic residues" evidence="5">
    <location>
        <begin position="457"/>
        <end position="467"/>
    </location>
</feature>
<comment type="similarity">
    <text evidence="1 4">Belongs to the glycosyl hydrolase 28 family.</text>
</comment>
<evidence type="ECO:0000256" key="6">
    <source>
        <dbReference type="SAM" id="SignalP"/>
    </source>
</evidence>
<feature type="signal peptide" evidence="6">
    <location>
        <begin position="1"/>
        <end position="25"/>
    </location>
</feature>
<feature type="chain" id="PRO_5046255372" description="Glycoside hydrolase family 28 protein" evidence="6">
    <location>
        <begin position="26"/>
        <end position="467"/>
    </location>
</feature>
<evidence type="ECO:0008006" key="9">
    <source>
        <dbReference type="Google" id="ProtNLM"/>
    </source>
</evidence>
<evidence type="ECO:0000256" key="5">
    <source>
        <dbReference type="SAM" id="MobiDB-lite"/>
    </source>
</evidence>
<dbReference type="InterPro" id="IPR000743">
    <property type="entry name" value="Glyco_hydro_28"/>
</dbReference>
<evidence type="ECO:0000256" key="4">
    <source>
        <dbReference type="RuleBase" id="RU361169"/>
    </source>
</evidence>
<dbReference type="PANTHER" id="PTHR31339">
    <property type="entry name" value="PECTIN LYASE-RELATED"/>
    <property type="match status" value="1"/>
</dbReference>
<evidence type="ECO:0000256" key="3">
    <source>
        <dbReference type="ARBA" id="ARBA00023295"/>
    </source>
</evidence>
<dbReference type="InterPro" id="IPR006626">
    <property type="entry name" value="PbH1"/>
</dbReference>
<keyword evidence="8" id="KW-1185">Reference proteome</keyword>
<evidence type="ECO:0000256" key="1">
    <source>
        <dbReference type="ARBA" id="ARBA00008834"/>
    </source>
</evidence>
<dbReference type="SUPFAM" id="SSF51126">
    <property type="entry name" value="Pectin lyase-like"/>
    <property type="match status" value="1"/>
</dbReference>